<feature type="transmembrane region" description="Helical" evidence="9">
    <location>
        <begin position="104"/>
        <end position="129"/>
    </location>
</feature>
<dbReference type="PROSITE" id="PS00216">
    <property type="entry name" value="SUGAR_TRANSPORT_1"/>
    <property type="match status" value="1"/>
</dbReference>
<dbReference type="RefSeq" id="WP_345197308.1">
    <property type="nucleotide sequence ID" value="NZ_BAABFL010000433.1"/>
</dbReference>
<evidence type="ECO:0000256" key="2">
    <source>
        <dbReference type="ARBA" id="ARBA00008240"/>
    </source>
</evidence>
<dbReference type="InterPro" id="IPR005829">
    <property type="entry name" value="Sugar_transporter_CS"/>
</dbReference>
<dbReference type="PANTHER" id="PTHR43528:SF7">
    <property type="entry name" value="MFS TRANSPORTER"/>
    <property type="match status" value="1"/>
</dbReference>
<evidence type="ECO:0000256" key="1">
    <source>
        <dbReference type="ARBA" id="ARBA00004651"/>
    </source>
</evidence>
<keyword evidence="7 9" id="KW-1133">Transmembrane helix</keyword>
<evidence type="ECO:0000313" key="11">
    <source>
        <dbReference type="EMBL" id="GAA4651013.1"/>
    </source>
</evidence>
<dbReference type="PANTHER" id="PTHR43528">
    <property type="entry name" value="ALPHA-KETOGLUTARATE PERMEASE"/>
    <property type="match status" value="1"/>
</dbReference>
<evidence type="ECO:0000256" key="8">
    <source>
        <dbReference type="ARBA" id="ARBA00023136"/>
    </source>
</evidence>
<feature type="transmembrane region" description="Helical" evidence="9">
    <location>
        <begin position="265"/>
        <end position="286"/>
    </location>
</feature>
<dbReference type="Pfam" id="PF07690">
    <property type="entry name" value="MFS_1"/>
    <property type="match status" value="1"/>
</dbReference>
<feature type="transmembrane region" description="Helical" evidence="9">
    <location>
        <begin position="176"/>
        <end position="195"/>
    </location>
</feature>
<name>A0ABP8V457_9GAMM</name>
<dbReference type="Gene3D" id="1.20.1250.20">
    <property type="entry name" value="MFS general substrate transporter like domains"/>
    <property type="match status" value="2"/>
</dbReference>
<feature type="transmembrane region" description="Helical" evidence="9">
    <location>
        <begin position="230"/>
        <end position="250"/>
    </location>
</feature>
<feature type="transmembrane region" description="Helical" evidence="9">
    <location>
        <begin position="141"/>
        <end position="164"/>
    </location>
</feature>
<keyword evidence="3" id="KW-0813">Transport</keyword>
<evidence type="ECO:0000256" key="4">
    <source>
        <dbReference type="ARBA" id="ARBA00022475"/>
    </source>
</evidence>
<accession>A0ABP8V457</accession>
<comment type="caution">
    <text evidence="11">The sequence shown here is derived from an EMBL/GenBank/DDBJ whole genome shotgun (WGS) entry which is preliminary data.</text>
</comment>
<dbReference type="InterPro" id="IPR051084">
    <property type="entry name" value="H+-coupled_symporters"/>
</dbReference>
<dbReference type="Proteomes" id="UP001500604">
    <property type="component" value="Unassembled WGS sequence"/>
</dbReference>
<evidence type="ECO:0000256" key="7">
    <source>
        <dbReference type="ARBA" id="ARBA00022989"/>
    </source>
</evidence>
<feature type="domain" description="Major facilitator superfamily (MFS) profile" evidence="10">
    <location>
        <begin position="5"/>
        <end position="408"/>
    </location>
</feature>
<organism evidence="11 12">
    <name type="scientific">Kistimonas scapharcae</name>
    <dbReference type="NCBI Taxonomy" id="1036133"/>
    <lineage>
        <taxon>Bacteria</taxon>
        <taxon>Pseudomonadati</taxon>
        <taxon>Pseudomonadota</taxon>
        <taxon>Gammaproteobacteria</taxon>
        <taxon>Oceanospirillales</taxon>
        <taxon>Endozoicomonadaceae</taxon>
        <taxon>Kistimonas</taxon>
    </lineage>
</organism>
<comment type="subcellular location">
    <subcellularLocation>
        <location evidence="1">Cell membrane</location>
        <topology evidence="1">Multi-pass membrane protein</topology>
    </subcellularLocation>
</comment>
<dbReference type="InterPro" id="IPR020846">
    <property type="entry name" value="MFS_dom"/>
</dbReference>
<evidence type="ECO:0000256" key="6">
    <source>
        <dbReference type="ARBA" id="ARBA00022847"/>
    </source>
</evidence>
<feature type="transmembrane region" description="Helical" evidence="9">
    <location>
        <begin position="295"/>
        <end position="311"/>
    </location>
</feature>
<proteinExistence type="inferred from homology"/>
<gene>
    <name evidence="11" type="ORF">GCM10023116_32960</name>
</gene>
<evidence type="ECO:0000259" key="10">
    <source>
        <dbReference type="PROSITE" id="PS50850"/>
    </source>
</evidence>
<evidence type="ECO:0000256" key="9">
    <source>
        <dbReference type="SAM" id="Phobius"/>
    </source>
</evidence>
<keyword evidence="6" id="KW-0769">Symport</keyword>
<protein>
    <submittedName>
        <fullName evidence="11">MFS transporter</fullName>
    </submittedName>
</protein>
<evidence type="ECO:0000256" key="3">
    <source>
        <dbReference type="ARBA" id="ARBA00022448"/>
    </source>
</evidence>
<dbReference type="InterPro" id="IPR036259">
    <property type="entry name" value="MFS_trans_sf"/>
</dbReference>
<dbReference type="EMBL" id="BAABFL010000433">
    <property type="protein sequence ID" value="GAA4651013.1"/>
    <property type="molecule type" value="Genomic_DNA"/>
</dbReference>
<feature type="transmembrane region" description="Helical" evidence="9">
    <location>
        <begin position="76"/>
        <end position="98"/>
    </location>
</feature>
<keyword evidence="8 9" id="KW-0472">Membrane</keyword>
<dbReference type="SUPFAM" id="SSF103473">
    <property type="entry name" value="MFS general substrate transporter"/>
    <property type="match status" value="1"/>
</dbReference>
<reference evidence="12" key="1">
    <citation type="journal article" date="2019" name="Int. J. Syst. Evol. Microbiol.">
        <title>The Global Catalogue of Microorganisms (GCM) 10K type strain sequencing project: providing services to taxonomists for standard genome sequencing and annotation.</title>
        <authorList>
            <consortium name="The Broad Institute Genomics Platform"/>
            <consortium name="The Broad Institute Genome Sequencing Center for Infectious Disease"/>
            <person name="Wu L."/>
            <person name="Ma J."/>
        </authorList>
    </citation>
    <scope>NUCLEOTIDE SEQUENCE [LARGE SCALE GENOMIC DNA]</scope>
    <source>
        <strain evidence="12">JCM 17805</strain>
    </source>
</reference>
<keyword evidence="12" id="KW-1185">Reference proteome</keyword>
<dbReference type="InterPro" id="IPR011701">
    <property type="entry name" value="MFS"/>
</dbReference>
<dbReference type="PROSITE" id="PS50850">
    <property type="entry name" value="MFS"/>
    <property type="match status" value="1"/>
</dbReference>
<feature type="transmembrane region" description="Helical" evidence="9">
    <location>
        <begin position="385"/>
        <end position="403"/>
    </location>
</feature>
<keyword evidence="5 9" id="KW-0812">Transmembrane</keyword>
<comment type="similarity">
    <text evidence="2">Belongs to the major facilitator superfamily. Metabolite:H+ Symporter (MHS) family (TC 2.A.1.6) family.</text>
</comment>
<feature type="transmembrane region" description="Helical" evidence="9">
    <location>
        <begin position="43"/>
        <end position="64"/>
    </location>
</feature>
<feature type="transmembrane region" description="Helical" evidence="9">
    <location>
        <begin position="317"/>
        <end position="337"/>
    </location>
</feature>
<sequence length="423" mass="45359">MLKKLVFITCLGAVLEFFDFAILLLFASQLADVFLPAHSDTGVLWMFAIYSGGNFIRPLGGIIFSHFGDRLGRKKLFRLSIIMMSVATLGIGLLPSYAAIGGMAVVLLACLRLLQGLSVGGELPGALVFAAEHVSPQRRGLLTSAIIASAVLGLVLASTTGVVLNALLSAEQLQDWGWRIPFVLGSLLGILGYFLRRGIVESPAFTRILQEQTVARIPVKDLFQSHARSILVGVGLIASAATMVSFYLFLTPYASRHLNLSEGSIYLVSTAIMLGLSLMTLLSGWLSDYLGRRRMLFTGGLLMLLVAWPAFSALQDGQLWLVALLTLLPAAIGNGCYEAALVELFDTRVRYTGVAVSLNIGVCVFGGGTPYVLELLSQMGYDKGPLLLMVTAAVIAMASSCFMTSRKGFALDEAASQRLAARH</sequence>
<feature type="transmembrane region" description="Helical" evidence="9">
    <location>
        <begin position="349"/>
        <end position="373"/>
    </location>
</feature>
<evidence type="ECO:0000313" key="12">
    <source>
        <dbReference type="Proteomes" id="UP001500604"/>
    </source>
</evidence>
<dbReference type="PROSITE" id="PS00217">
    <property type="entry name" value="SUGAR_TRANSPORT_2"/>
    <property type="match status" value="1"/>
</dbReference>
<evidence type="ECO:0000256" key="5">
    <source>
        <dbReference type="ARBA" id="ARBA00022692"/>
    </source>
</evidence>
<keyword evidence="4" id="KW-1003">Cell membrane</keyword>